<name>A0A392VHU1_9FABA</name>
<dbReference type="Proteomes" id="UP000265520">
    <property type="component" value="Unassembled WGS sequence"/>
</dbReference>
<comment type="caution">
    <text evidence="1">The sequence shown here is derived from an EMBL/GenBank/DDBJ whole genome shotgun (WGS) entry which is preliminary data.</text>
</comment>
<feature type="non-terminal residue" evidence="1">
    <location>
        <position position="31"/>
    </location>
</feature>
<keyword evidence="2" id="KW-1185">Reference proteome</keyword>
<protein>
    <submittedName>
        <fullName evidence="1">Uncharacterized protein</fullName>
    </submittedName>
</protein>
<sequence length="31" mass="3219">MSGTKADVNLEQVSIPLSVPVTTADKVTSET</sequence>
<dbReference type="AlphaFoldDB" id="A0A392VHU1"/>
<evidence type="ECO:0000313" key="1">
    <source>
        <dbReference type="EMBL" id="MCI85950.1"/>
    </source>
</evidence>
<proteinExistence type="predicted"/>
<reference evidence="1 2" key="1">
    <citation type="journal article" date="2018" name="Front. Plant Sci.">
        <title>Red Clover (Trifolium pratense) and Zigzag Clover (T. medium) - A Picture of Genomic Similarities and Differences.</title>
        <authorList>
            <person name="Dluhosova J."/>
            <person name="Istvanek J."/>
            <person name="Nedelnik J."/>
            <person name="Repkova J."/>
        </authorList>
    </citation>
    <scope>NUCLEOTIDE SEQUENCE [LARGE SCALE GENOMIC DNA]</scope>
    <source>
        <strain evidence="2">cv. 10/8</strain>
        <tissue evidence="1">Leaf</tissue>
    </source>
</reference>
<organism evidence="1 2">
    <name type="scientific">Trifolium medium</name>
    <dbReference type="NCBI Taxonomy" id="97028"/>
    <lineage>
        <taxon>Eukaryota</taxon>
        <taxon>Viridiplantae</taxon>
        <taxon>Streptophyta</taxon>
        <taxon>Embryophyta</taxon>
        <taxon>Tracheophyta</taxon>
        <taxon>Spermatophyta</taxon>
        <taxon>Magnoliopsida</taxon>
        <taxon>eudicotyledons</taxon>
        <taxon>Gunneridae</taxon>
        <taxon>Pentapetalae</taxon>
        <taxon>rosids</taxon>
        <taxon>fabids</taxon>
        <taxon>Fabales</taxon>
        <taxon>Fabaceae</taxon>
        <taxon>Papilionoideae</taxon>
        <taxon>50 kb inversion clade</taxon>
        <taxon>NPAAA clade</taxon>
        <taxon>Hologalegina</taxon>
        <taxon>IRL clade</taxon>
        <taxon>Trifolieae</taxon>
        <taxon>Trifolium</taxon>
    </lineage>
</organism>
<accession>A0A392VHU1</accession>
<dbReference type="EMBL" id="LXQA011127455">
    <property type="protein sequence ID" value="MCI85950.1"/>
    <property type="molecule type" value="Genomic_DNA"/>
</dbReference>
<evidence type="ECO:0000313" key="2">
    <source>
        <dbReference type="Proteomes" id="UP000265520"/>
    </source>
</evidence>